<organism evidence="1 2">
    <name type="scientific">Apiospora hydei</name>
    <dbReference type="NCBI Taxonomy" id="1337664"/>
    <lineage>
        <taxon>Eukaryota</taxon>
        <taxon>Fungi</taxon>
        <taxon>Dikarya</taxon>
        <taxon>Ascomycota</taxon>
        <taxon>Pezizomycotina</taxon>
        <taxon>Sordariomycetes</taxon>
        <taxon>Xylariomycetidae</taxon>
        <taxon>Amphisphaeriales</taxon>
        <taxon>Apiosporaceae</taxon>
        <taxon>Apiospora</taxon>
    </lineage>
</organism>
<sequence>MAGSWKLETEAVRRANDLQLLSAGSGCAELLTGYFERAFVTKSRGSSVPQFCGGGVAGAWRPLAADLQAEPEATF</sequence>
<name>A0ABR1X166_9PEZI</name>
<dbReference type="GeneID" id="92041509"/>
<dbReference type="EMBL" id="JAQQWN010000004">
    <property type="protein sequence ID" value="KAK8089173.1"/>
    <property type="molecule type" value="Genomic_DNA"/>
</dbReference>
<comment type="caution">
    <text evidence="1">The sequence shown here is derived from an EMBL/GenBank/DDBJ whole genome shotgun (WGS) entry which is preliminary data.</text>
</comment>
<dbReference type="RefSeq" id="XP_066672067.1">
    <property type="nucleotide sequence ID" value="XM_066808449.1"/>
</dbReference>
<dbReference type="Proteomes" id="UP001433268">
    <property type="component" value="Unassembled WGS sequence"/>
</dbReference>
<proteinExistence type="predicted"/>
<evidence type="ECO:0000313" key="1">
    <source>
        <dbReference type="EMBL" id="KAK8089173.1"/>
    </source>
</evidence>
<evidence type="ECO:0000313" key="2">
    <source>
        <dbReference type="Proteomes" id="UP001433268"/>
    </source>
</evidence>
<reference evidence="1 2" key="1">
    <citation type="submission" date="2023-01" db="EMBL/GenBank/DDBJ databases">
        <title>Analysis of 21 Apiospora genomes using comparative genomics revels a genus with tremendous synthesis potential of carbohydrate active enzymes and secondary metabolites.</title>
        <authorList>
            <person name="Sorensen T."/>
        </authorList>
    </citation>
    <scope>NUCLEOTIDE SEQUENCE [LARGE SCALE GENOMIC DNA]</scope>
    <source>
        <strain evidence="1 2">CBS 114990</strain>
    </source>
</reference>
<keyword evidence="2" id="KW-1185">Reference proteome</keyword>
<protein>
    <submittedName>
        <fullName evidence="1">Uncharacterized protein</fullName>
    </submittedName>
</protein>
<gene>
    <name evidence="1" type="ORF">PG997_004134</name>
</gene>
<accession>A0ABR1X166</accession>